<dbReference type="RefSeq" id="XP_024884011.1">
    <property type="nucleotide sequence ID" value="XM_025028243.1"/>
</dbReference>
<feature type="region of interest" description="Disordered" evidence="9">
    <location>
        <begin position="232"/>
        <end position="348"/>
    </location>
</feature>
<evidence type="ECO:0000256" key="1">
    <source>
        <dbReference type="ARBA" id="ARBA00001947"/>
    </source>
</evidence>
<evidence type="ECO:0000256" key="7">
    <source>
        <dbReference type="ARBA" id="ARBA00022833"/>
    </source>
</evidence>
<organism evidence="13 14">
    <name type="scientific">Temnothorax curvispinosus</name>
    <dbReference type="NCBI Taxonomy" id="300111"/>
    <lineage>
        <taxon>Eukaryota</taxon>
        <taxon>Metazoa</taxon>
        <taxon>Ecdysozoa</taxon>
        <taxon>Arthropoda</taxon>
        <taxon>Hexapoda</taxon>
        <taxon>Insecta</taxon>
        <taxon>Pterygota</taxon>
        <taxon>Neoptera</taxon>
        <taxon>Endopterygota</taxon>
        <taxon>Hymenoptera</taxon>
        <taxon>Apocrita</taxon>
        <taxon>Aculeata</taxon>
        <taxon>Formicoidea</taxon>
        <taxon>Formicidae</taxon>
        <taxon>Myrmicinae</taxon>
        <taxon>Temnothorax</taxon>
    </lineage>
</organism>
<dbReference type="InterPro" id="IPR000718">
    <property type="entry name" value="Peptidase_M13"/>
</dbReference>
<dbReference type="PROSITE" id="PS51885">
    <property type="entry name" value="NEPRILYSIN"/>
    <property type="match status" value="1"/>
</dbReference>
<evidence type="ECO:0000256" key="9">
    <source>
        <dbReference type="SAM" id="MobiDB-lite"/>
    </source>
</evidence>
<feature type="compositionally biased region" description="Acidic residues" evidence="9">
    <location>
        <begin position="278"/>
        <end position="338"/>
    </location>
</feature>
<dbReference type="CDD" id="cd08662">
    <property type="entry name" value="M13"/>
    <property type="match status" value="1"/>
</dbReference>
<comment type="subcellular location">
    <subcellularLocation>
        <location evidence="2">Cell membrane</location>
        <topology evidence="2">Single-pass type II membrane protein</topology>
    </subcellularLocation>
</comment>
<dbReference type="Proteomes" id="UP000504618">
    <property type="component" value="Unplaced"/>
</dbReference>
<dbReference type="Gene3D" id="3.40.390.10">
    <property type="entry name" value="Collagenase (Catalytic Domain)"/>
    <property type="match status" value="2"/>
</dbReference>
<evidence type="ECO:0000256" key="2">
    <source>
        <dbReference type="ARBA" id="ARBA00004401"/>
    </source>
</evidence>
<feature type="domain" description="Peptidase M13 N-terminal" evidence="12">
    <location>
        <begin position="72"/>
        <end position="212"/>
    </location>
</feature>
<keyword evidence="10" id="KW-0732">Signal</keyword>
<evidence type="ECO:0000256" key="5">
    <source>
        <dbReference type="ARBA" id="ARBA00022723"/>
    </source>
</evidence>
<evidence type="ECO:0000256" key="4">
    <source>
        <dbReference type="ARBA" id="ARBA00022670"/>
    </source>
</evidence>
<comment type="similarity">
    <text evidence="3">Belongs to the peptidase M13 family.</text>
</comment>
<dbReference type="Pfam" id="PF01431">
    <property type="entry name" value="Peptidase_M13"/>
    <property type="match status" value="1"/>
</dbReference>
<dbReference type="InterPro" id="IPR024079">
    <property type="entry name" value="MetalloPept_cat_dom_sf"/>
</dbReference>
<gene>
    <name evidence="14" type="primary">LOC112462454</name>
</gene>
<evidence type="ECO:0000259" key="12">
    <source>
        <dbReference type="Pfam" id="PF05649"/>
    </source>
</evidence>
<evidence type="ECO:0000313" key="14">
    <source>
        <dbReference type="RefSeq" id="XP_024884011.1"/>
    </source>
</evidence>
<feature type="signal peptide" evidence="10">
    <location>
        <begin position="1"/>
        <end position="20"/>
    </location>
</feature>
<keyword evidence="6" id="KW-0378">Hydrolase</keyword>
<evidence type="ECO:0000256" key="10">
    <source>
        <dbReference type="SAM" id="SignalP"/>
    </source>
</evidence>
<dbReference type="PANTHER" id="PTHR11733">
    <property type="entry name" value="ZINC METALLOPROTEASE FAMILY M13 NEPRILYSIN-RELATED"/>
    <property type="match status" value="1"/>
</dbReference>
<dbReference type="PANTHER" id="PTHR11733:SF237">
    <property type="entry name" value="NEPRILYSIN-LIKE 4"/>
    <property type="match status" value="1"/>
</dbReference>
<dbReference type="Pfam" id="PF05649">
    <property type="entry name" value="Peptidase_M13_N"/>
    <property type="match status" value="2"/>
</dbReference>
<feature type="domain" description="Peptidase M13 N-terminal" evidence="12">
    <location>
        <begin position="448"/>
        <end position="699"/>
    </location>
</feature>
<proteinExistence type="inferred from homology"/>
<feature type="domain" description="Peptidase M13 C-terminal" evidence="11">
    <location>
        <begin position="759"/>
        <end position="970"/>
    </location>
</feature>
<keyword evidence="8" id="KW-0482">Metalloprotease</keyword>
<dbReference type="GeneID" id="112462454"/>
<dbReference type="SUPFAM" id="SSF55486">
    <property type="entry name" value="Metalloproteases ('zincins'), catalytic domain"/>
    <property type="match status" value="2"/>
</dbReference>
<name>A0A6J1QSS5_9HYME</name>
<keyword evidence="7" id="KW-0862">Zinc</keyword>
<evidence type="ECO:0000256" key="6">
    <source>
        <dbReference type="ARBA" id="ARBA00022801"/>
    </source>
</evidence>
<dbReference type="GO" id="GO:0005886">
    <property type="term" value="C:plasma membrane"/>
    <property type="evidence" value="ECO:0007669"/>
    <property type="project" value="UniProtKB-SubCell"/>
</dbReference>
<dbReference type="PRINTS" id="PR00786">
    <property type="entry name" value="NEPRILYSIN"/>
</dbReference>
<dbReference type="InterPro" id="IPR042089">
    <property type="entry name" value="Peptidase_M13_dom_2"/>
</dbReference>
<evidence type="ECO:0000259" key="11">
    <source>
        <dbReference type="Pfam" id="PF01431"/>
    </source>
</evidence>
<protein>
    <submittedName>
        <fullName evidence="14">Phosphate-regulating neutral endopeptidase-like</fullName>
    </submittedName>
</protein>
<dbReference type="GO" id="GO:0016485">
    <property type="term" value="P:protein processing"/>
    <property type="evidence" value="ECO:0007669"/>
    <property type="project" value="TreeGrafter"/>
</dbReference>
<dbReference type="GO" id="GO:0004222">
    <property type="term" value="F:metalloendopeptidase activity"/>
    <property type="evidence" value="ECO:0007669"/>
    <property type="project" value="InterPro"/>
</dbReference>
<comment type="cofactor">
    <cofactor evidence="1">
        <name>Zn(2+)</name>
        <dbReference type="ChEBI" id="CHEBI:29105"/>
    </cofactor>
</comment>
<feature type="chain" id="PRO_5027110524" evidence="10">
    <location>
        <begin position="21"/>
        <end position="972"/>
    </location>
</feature>
<keyword evidence="4" id="KW-0645">Protease</keyword>
<dbReference type="GO" id="GO:0046872">
    <property type="term" value="F:metal ion binding"/>
    <property type="evidence" value="ECO:0007669"/>
    <property type="project" value="UniProtKB-KW"/>
</dbReference>
<dbReference type="Gene3D" id="1.10.1380.10">
    <property type="entry name" value="Neutral endopeptidase , domain2"/>
    <property type="match status" value="2"/>
</dbReference>
<dbReference type="InterPro" id="IPR018497">
    <property type="entry name" value="Peptidase_M13_C"/>
</dbReference>
<evidence type="ECO:0000256" key="3">
    <source>
        <dbReference type="ARBA" id="ARBA00007357"/>
    </source>
</evidence>
<dbReference type="AlphaFoldDB" id="A0A6J1QSS5"/>
<keyword evidence="13" id="KW-1185">Reference proteome</keyword>
<evidence type="ECO:0000256" key="8">
    <source>
        <dbReference type="ARBA" id="ARBA00023049"/>
    </source>
</evidence>
<dbReference type="InterPro" id="IPR008753">
    <property type="entry name" value="Peptidase_M13_N"/>
</dbReference>
<sequence>MRRLILLAFIGTFLIRNVTLSKIYGYPSHLEWLFSSSKLSDNEEEKRTICESEECKEMADMLLGAMNRSADPCDDFYEYACGKWPEQNPIPEGYPKWSMSMMLIDKTNEEIKEIITAEPMENELRTVKLAKKWFKACTDTDAMEKQGVDPLVSTLSRLGGWPMIMEPDKWNEQEYSWQKVDNRYMRLLGRNAFYDVRVQINDTNVVQIDLPHLPPGSDQLRAVIKLAIEAEETGDSRSDEDPSDEEEQSKEQPGSENKDHSKFVDDDDDDFVIVIVGDSEDDDDNNDDDNDGSGDCDDDNDGSGDSDDDDDDDDDDDYDYDYDDNDDDDDDDDDINENEDVKKEIGKKKITAKISHRKNKKLHVRKSGTKIIKKHDSKTKRQRIKRWAITEVDDKRAQRFSSREKVHARKGKRNYVRKVHRKKTKKILDSGETVYTTAIPQVNTEETNEDNKNEITLLQQYANYISKVARVIAKEEGTKISEERLNEDIKDMIEFQLKLIQISPEVTLESLSNPVNMQVTLGGFQQWYNKKNPKTANSRIDWVKEIKALFDEANESVDDNLNLDIIKPSYITNLVSLLDETSSRTIVNYIHWNFISRIIKTTTSKMRALYDFWETAAKGTEPSDRMSTCMESAEIKEILAYEFVRKYFSDDLLETASNLLSDVQKAVEYLIKESDWMDDKAKEFALAKVKNLKKFIGYPKWYKNTTVIQEYYEGLIIGSSHYENTLRYNKFDKWKSLRKLSKNINEVEEEQELNPAQVNAFYASFWNAMFVTAADFQTPWFSYDRPRFVNFGIIGFVIAHEVNHGFDNQGHLYDKNGERLGWLSAMAGEYYNKRQDCFVEQFNKYPIDKNTNRKIEDYGKQTTSDNIADTMGLQAIFKAYERKEKESKTPDATLPGMKDFTNNQLLFLSFASLWCEAVADPSALMATAMEDEHSVARLRIIGSVSNSDDFAKAFNCPVGSPMNPEKKCNIWK</sequence>
<evidence type="ECO:0000313" key="13">
    <source>
        <dbReference type="Proteomes" id="UP000504618"/>
    </source>
</evidence>
<dbReference type="OrthoDB" id="6475849at2759"/>
<accession>A0A6J1QSS5</accession>
<reference evidence="14" key="1">
    <citation type="submission" date="2025-08" db="UniProtKB">
        <authorList>
            <consortium name="RefSeq"/>
        </authorList>
    </citation>
    <scope>IDENTIFICATION</scope>
    <source>
        <tissue evidence="14">Whole body</tissue>
    </source>
</reference>
<keyword evidence="5" id="KW-0479">Metal-binding</keyword>